<proteinExistence type="predicted"/>
<protein>
    <submittedName>
        <fullName evidence="1">Uncharacterized protein</fullName>
    </submittedName>
</protein>
<accession>A0A016WZA4</accession>
<comment type="caution">
    <text evidence="1">The sequence shown here is derived from an EMBL/GenBank/DDBJ whole genome shotgun (WGS) entry which is preliminary data.</text>
</comment>
<keyword evidence="2" id="KW-1185">Reference proteome</keyword>
<reference evidence="2" key="1">
    <citation type="journal article" date="2015" name="Nat. Genet.">
        <title>The genome and transcriptome of the zoonotic hookworm Ancylostoma ceylanicum identify infection-specific gene families.</title>
        <authorList>
            <person name="Schwarz E.M."/>
            <person name="Hu Y."/>
            <person name="Antoshechkin I."/>
            <person name="Miller M.M."/>
            <person name="Sternberg P.W."/>
            <person name="Aroian R.V."/>
        </authorList>
    </citation>
    <scope>NUCLEOTIDE SEQUENCE</scope>
    <source>
        <strain evidence="2">HY135</strain>
    </source>
</reference>
<dbReference type="Proteomes" id="UP000024635">
    <property type="component" value="Unassembled WGS sequence"/>
</dbReference>
<evidence type="ECO:0000313" key="1">
    <source>
        <dbReference type="EMBL" id="EYC44363.1"/>
    </source>
</evidence>
<organism evidence="1 2">
    <name type="scientific">Ancylostoma ceylanicum</name>
    <dbReference type="NCBI Taxonomy" id="53326"/>
    <lineage>
        <taxon>Eukaryota</taxon>
        <taxon>Metazoa</taxon>
        <taxon>Ecdysozoa</taxon>
        <taxon>Nematoda</taxon>
        <taxon>Chromadorea</taxon>
        <taxon>Rhabditida</taxon>
        <taxon>Rhabditina</taxon>
        <taxon>Rhabditomorpha</taxon>
        <taxon>Strongyloidea</taxon>
        <taxon>Ancylostomatidae</taxon>
        <taxon>Ancylostomatinae</taxon>
        <taxon>Ancylostoma</taxon>
    </lineage>
</organism>
<dbReference type="EMBL" id="JARK01000063">
    <property type="protein sequence ID" value="EYC44363.1"/>
    <property type="molecule type" value="Genomic_DNA"/>
</dbReference>
<sequence>MVTNTFIAEVIRINRTGYKYEGFRNRIVDLCTVSVENGWTSSAIVRTLCHSFRNRPIIMRKCGFKCVVHFPLIQEVRRRLLALTTTM</sequence>
<gene>
    <name evidence="1" type="primary">Acey_s0463.g1904</name>
    <name evidence="1" type="ORF">Y032_0463g1904</name>
</gene>
<evidence type="ECO:0000313" key="2">
    <source>
        <dbReference type="Proteomes" id="UP000024635"/>
    </source>
</evidence>
<dbReference type="AlphaFoldDB" id="A0A016WZA4"/>
<name>A0A016WZA4_9BILA</name>